<evidence type="ECO:0000313" key="2">
    <source>
        <dbReference type="EnsemblMetazoa" id="Aqu2.1.24426_001"/>
    </source>
</evidence>
<proteinExistence type="predicted"/>
<dbReference type="AlphaFoldDB" id="A0A1X7UAD8"/>
<sequence length="64" mass="7396">DDNDSSSRDSEASTNSLKDKRKVAVARQKNSSSRLEKTLESVIDKFMGAQREMEERYIELEEKE</sequence>
<dbReference type="InParanoid" id="A0A1X7UAD8"/>
<name>A0A1X7UAD8_AMPQE</name>
<protein>
    <submittedName>
        <fullName evidence="2">Uncharacterized protein</fullName>
    </submittedName>
</protein>
<evidence type="ECO:0000256" key="1">
    <source>
        <dbReference type="SAM" id="MobiDB-lite"/>
    </source>
</evidence>
<reference evidence="2" key="1">
    <citation type="submission" date="2017-05" db="UniProtKB">
        <authorList>
            <consortium name="EnsemblMetazoa"/>
        </authorList>
    </citation>
    <scope>IDENTIFICATION</scope>
</reference>
<accession>A0A1X7UAD8</accession>
<feature type="region of interest" description="Disordered" evidence="1">
    <location>
        <begin position="1"/>
        <end position="35"/>
    </location>
</feature>
<dbReference type="EnsemblMetazoa" id="Aqu2.1.24426_001">
    <property type="protein sequence ID" value="Aqu2.1.24426_001"/>
    <property type="gene ID" value="Aqu2.1.24426"/>
</dbReference>
<organism evidence="2">
    <name type="scientific">Amphimedon queenslandica</name>
    <name type="common">Sponge</name>
    <dbReference type="NCBI Taxonomy" id="400682"/>
    <lineage>
        <taxon>Eukaryota</taxon>
        <taxon>Metazoa</taxon>
        <taxon>Porifera</taxon>
        <taxon>Demospongiae</taxon>
        <taxon>Heteroscleromorpha</taxon>
        <taxon>Haplosclerida</taxon>
        <taxon>Niphatidae</taxon>
        <taxon>Amphimedon</taxon>
    </lineage>
</organism>
<feature type="compositionally biased region" description="Basic and acidic residues" evidence="1">
    <location>
        <begin position="1"/>
        <end position="11"/>
    </location>
</feature>